<dbReference type="GO" id="GO:0004674">
    <property type="term" value="F:protein serine/threonine kinase activity"/>
    <property type="evidence" value="ECO:0007669"/>
    <property type="project" value="UniProtKB-KW"/>
</dbReference>
<evidence type="ECO:0000259" key="2">
    <source>
        <dbReference type="Pfam" id="PF13581"/>
    </source>
</evidence>
<evidence type="ECO:0000313" key="3">
    <source>
        <dbReference type="EMBL" id="MBA2946503.1"/>
    </source>
</evidence>
<keyword evidence="1" id="KW-0418">Kinase</keyword>
<dbReference type="PANTHER" id="PTHR35526">
    <property type="entry name" value="ANTI-SIGMA-F FACTOR RSBW-RELATED"/>
    <property type="match status" value="1"/>
</dbReference>
<sequence>MNASAPQLSTTVRTFSQLFSSTRRGARLARLLATEQLRTWEAPPGITERAEQIVAELGANAVLHGQVRGRDFRLALALDTATGTLRIEVTDARGGHLPAAPLADRAEDVESGRGLLVVAMLADRWGTRPFPPGGKTVWAECGCDDHHAPR</sequence>
<name>A0A7W0I8R9_9ACTN</name>
<proteinExistence type="predicted"/>
<protein>
    <submittedName>
        <fullName evidence="3">ATP-binding protein</fullName>
    </submittedName>
</protein>
<keyword evidence="3" id="KW-0547">Nucleotide-binding</keyword>
<organism evidence="3 4">
    <name type="scientific">Streptomyces himalayensis subsp. himalayensis</name>
    <dbReference type="NCBI Taxonomy" id="2756131"/>
    <lineage>
        <taxon>Bacteria</taxon>
        <taxon>Bacillati</taxon>
        <taxon>Actinomycetota</taxon>
        <taxon>Actinomycetes</taxon>
        <taxon>Kitasatosporales</taxon>
        <taxon>Streptomycetaceae</taxon>
        <taxon>Streptomyces</taxon>
        <taxon>Streptomyces himalayensis</taxon>
    </lineage>
</organism>
<evidence type="ECO:0000313" key="4">
    <source>
        <dbReference type="Proteomes" id="UP000545761"/>
    </source>
</evidence>
<dbReference type="AlphaFoldDB" id="A0A7W0I8R9"/>
<dbReference type="EMBL" id="JACEHE010000006">
    <property type="protein sequence ID" value="MBA2946503.1"/>
    <property type="molecule type" value="Genomic_DNA"/>
</dbReference>
<dbReference type="GO" id="GO:0005524">
    <property type="term" value="F:ATP binding"/>
    <property type="evidence" value="ECO:0007669"/>
    <property type="project" value="UniProtKB-KW"/>
</dbReference>
<dbReference type="Pfam" id="PF13581">
    <property type="entry name" value="HATPase_c_2"/>
    <property type="match status" value="1"/>
</dbReference>
<feature type="domain" description="Histidine kinase/HSP90-like ATPase" evidence="2">
    <location>
        <begin position="20"/>
        <end position="138"/>
    </location>
</feature>
<dbReference type="Gene3D" id="3.30.565.10">
    <property type="entry name" value="Histidine kinase-like ATPase, C-terminal domain"/>
    <property type="match status" value="1"/>
</dbReference>
<evidence type="ECO:0000256" key="1">
    <source>
        <dbReference type="ARBA" id="ARBA00022527"/>
    </source>
</evidence>
<keyword evidence="1" id="KW-0723">Serine/threonine-protein kinase</keyword>
<keyword evidence="1" id="KW-0808">Transferase</keyword>
<dbReference type="CDD" id="cd16936">
    <property type="entry name" value="HATPase_RsbW-like"/>
    <property type="match status" value="1"/>
</dbReference>
<dbReference type="InterPro" id="IPR050267">
    <property type="entry name" value="Anti-sigma-factor_SerPK"/>
</dbReference>
<dbReference type="RefSeq" id="WP_181657440.1">
    <property type="nucleotide sequence ID" value="NZ_JACEHE010000006.1"/>
</dbReference>
<accession>A0A7W0I8R9</accession>
<keyword evidence="3" id="KW-0067">ATP-binding</keyword>
<comment type="caution">
    <text evidence="3">The sequence shown here is derived from an EMBL/GenBank/DDBJ whole genome shotgun (WGS) entry which is preliminary data.</text>
</comment>
<dbReference type="SUPFAM" id="SSF55874">
    <property type="entry name" value="ATPase domain of HSP90 chaperone/DNA topoisomerase II/histidine kinase"/>
    <property type="match status" value="1"/>
</dbReference>
<reference evidence="3 4" key="1">
    <citation type="submission" date="2020-07" db="EMBL/GenBank/DDBJ databases">
        <title>Streptomyces isolated from Indian soil.</title>
        <authorList>
            <person name="Mandal S."/>
            <person name="Maiti P.K."/>
        </authorList>
    </citation>
    <scope>NUCLEOTIDE SEQUENCE [LARGE SCALE GENOMIC DNA]</scope>
    <source>
        <strain evidence="3 4">PSKA28</strain>
    </source>
</reference>
<dbReference type="Proteomes" id="UP000545761">
    <property type="component" value="Unassembled WGS sequence"/>
</dbReference>
<dbReference type="InterPro" id="IPR036890">
    <property type="entry name" value="HATPase_C_sf"/>
</dbReference>
<gene>
    <name evidence="3" type="ORF">H1D24_11945</name>
</gene>
<dbReference type="PANTHER" id="PTHR35526:SF3">
    <property type="entry name" value="ANTI-SIGMA-F FACTOR RSBW"/>
    <property type="match status" value="1"/>
</dbReference>
<dbReference type="InterPro" id="IPR003594">
    <property type="entry name" value="HATPase_dom"/>
</dbReference>